<organism evidence="9">
    <name type="scientific">Lutzomyia longipalpis</name>
    <name type="common">Sand fly</name>
    <dbReference type="NCBI Taxonomy" id="7200"/>
    <lineage>
        <taxon>Eukaryota</taxon>
        <taxon>Metazoa</taxon>
        <taxon>Ecdysozoa</taxon>
        <taxon>Arthropoda</taxon>
        <taxon>Hexapoda</taxon>
        <taxon>Insecta</taxon>
        <taxon>Pterygota</taxon>
        <taxon>Neoptera</taxon>
        <taxon>Endopterygota</taxon>
        <taxon>Diptera</taxon>
        <taxon>Nematocera</taxon>
        <taxon>Psychodoidea</taxon>
        <taxon>Psychodidae</taxon>
        <taxon>Lutzomyia</taxon>
        <taxon>Lutzomyia</taxon>
    </lineage>
</organism>
<dbReference type="InterPro" id="IPR044428">
    <property type="entry name" value="SETD3_SET"/>
</dbReference>
<evidence type="ECO:0000259" key="8">
    <source>
        <dbReference type="PROSITE" id="PS50280"/>
    </source>
</evidence>
<dbReference type="InterPro" id="IPR050600">
    <property type="entry name" value="SETD3_SETD6_MTase"/>
</dbReference>
<keyword evidence="4 7" id="KW-0808">Transferase</keyword>
<comment type="catalytic activity">
    <reaction evidence="7">
        <text>L-histidyl-[protein] + S-adenosyl-L-methionine = N(tele)-methyl-L-histidyl-[protein] + S-adenosyl-L-homocysteine + H(+)</text>
        <dbReference type="Rhea" id="RHEA:19369"/>
        <dbReference type="Rhea" id="RHEA-COMP:9745"/>
        <dbReference type="Rhea" id="RHEA-COMP:11600"/>
        <dbReference type="ChEBI" id="CHEBI:15378"/>
        <dbReference type="ChEBI" id="CHEBI:16367"/>
        <dbReference type="ChEBI" id="CHEBI:29979"/>
        <dbReference type="ChEBI" id="CHEBI:57856"/>
        <dbReference type="ChEBI" id="CHEBI:59789"/>
        <dbReference type="EC" id="2.1.1.85"/>
    </reaction>
</comment>
<comment type="similarity">
    <text evidence="7">Belongs to the class V-like SAM-binding methyltransferase superfamily. SETD3 actin-histidine methyltransferase family.</text>
</comment>
<keyword evidence="3 7" id="KW-0489">Methyltransferase</keyword>
<dbReference type="InterPro" id="IPR036464">
    <property type="entry name" value="Rubisco_LSMT_subst-bd_sf"/>
</dbReference>
<dbReference type="PANTHER" id="PTHR13271">
    <property type="entry name" value="UNCHARACTERIZED PUTATIVE METHYLTRANSFERASE"/>
    <property type="match status" value="1"/>
</dbReference>
<dbReference type="InterPro" id="IPR001214">
    <property type="entry name" value="SET_dom"/>
</dbReference>
<evidence type="ECO:0000313" key="9">
    <source>
        <dbReference type="EMBL" id="MBC1172492.1"/>
    </source>
</evidence>
<dbReference type="Pfam" id="PF09273">
    <property type="entry name" value="Rubis-subs-bind"/>
    <property type="match status" value="1"/>
</dbReference>
<protein>
    <recommendedName>
        <fullName evidence="7">protein-histidine N-methyltransferase</fullName>
        <ecNumber evidence="7">2.1.1.85</ecNumber>
    </recommendedName>
</protein>
<dbReference type="PANTHER" id="PTHR13271:SF47">
    <property type="entry name" value="ACTIN-HISTIDINE N-METHYLTRANSFERASE"/>
    <property type="match status" value="1"/>
</dbReference>
<dbReference type="GO" id="GO:0016279">
    <property type="term" value="F:protein-lysine N-methyltransferase activity"/>
    <property type="evidence" value="ECO:0007669"/>
    <property type="project" value="TreeGrafter"/>
</dbReference>
<comment type="subcellular location">
    <subcellularLocation>
        <location evidence="1">Cytoplasm</location>
    </subcellularLocation>
</comment>
<evidence type="ECO:0000256" key="7">
    <source>
        <dbReference type="PROSITE-ProRule" id="PRU00898"/>
    </source>
</evidence>
<dbReference type="EMBL" id="GITU01003789">
    <property type="protein sequence ID" value="MBC1172492.1"/>
    <property type="molecule type" value="Transcribed_RNA"/>
</dbReference>
<dbReference type="VEuPathDB" id="VectorBase:LLONM1_001169"/>
<keyword evidence="2" id="KW-0963">Cytoplasm</keyword>
<dbReference type="SUPFAM" id="SSF82199">
    <property type="entry name" value="SET domain"/>
    <property type="match status" value="1"/>
</dbReference>
<evidence type="ECO:0000256" key="5">
    <source>
        <dbReference type="ARBA" id="ARBA00022691"/>
    </source>
</evidence>
<dbReference type="GO" id="GO:0003779">
    <property type="term" value="F:actin binding"/>
    <property type="evidence" value="ECO:0007669"/>
    <property type="project" value="UniProtKB-KW"/>
</dbReference>
<dbReference type="InterPro" id="IPR025785">
    <property type="entry name" value="SETD3"/>
</dbReference>
<proteinExistence type="inferred from homology"/>
<dbReference type="Gene3D" id="3.90.1420.10">
    <property type="entry name" value="Rubisco LSMT, substrate-binding domain"/>
    <property type="match status" value="1"/>
</dbReference>
<evidence type="ECO:0000256" key="2">
    <source>
        <dbReference type="ARBA" id="ARBA00022490"/>
    </source>
</evidence>
<dbReference type="AlphaFoldDB" id="A0A7G3AEH9"/>
<dbReference type="GO" id="GO:0005737">
    <property type="term" value="C:cytoplasm"/>
    <property type="evidence" value="ECO:0007669"/>
    <property type="project" value="UniProtKB-SubCell"/>
</dbReference>
<reference evidence="9" key="1">
    <citation type="journal article" date="2020" name="BMC">
        <title>Leishmania infection induces a limited differential gene expression in the sand fly midgut.</title>
        <authorList>
            <person name="Coutinho-Abreu I.V."/>
            <person name="Serafim T.D."/>
            <person name="Meneses C."/>
            <person name="Kamhawi S."/>
            <person name="Oliveira F."/>
            <person name="Valenzuela J.G."/>
        </authorList>
    </citation>
    <scope>NUCLEOTIDE SEQUENCE</scope>
    <source>
        <strain evidence="9">Jacobina</strain>
        <tissue evidence="9">Midgut</tissue>
    </source>
</reference>
<dbReference type="Gene3D" id="3.90.1410.10">
    <property type="entry name" value="set domain protein methyltransferase, domain 1"/>
    <property type="match status" value="1"/>
</dbReference>
<feature type="domain" description="SET" evidence="8">
    <location>
        <begin position="92"/>
        <end position="321"/>
    </location>
</feature>
<dbReference type="SUPFAM" id="SSF81822">
    <property type="entry name" value="RuBisCo LSMT C-terminal, substrate-binding domain"/>
    <property type="match status" value="1"/>
</dbReference>
<evidence type="ECO:0000256" key="6">
    <source>
        <dbReference type="ARBA" id="ARBA00023203"/>
    </source>
</evidence>
<evidence type="ECO:0000256" key="1">
    <source>
        <dbReference type="ARBA" id="ARBA00004496"/>
    </source>
</evidence>
<dbReference type="GO" id="GO:0032259">
    <property type="term" value="P:methylation"/>
    <property type="evidence" value="ECO:0007669"/>
    <property type="project" value="UniProtKB-KW"/>
</dbReference>
<evidence type="ECO:0000256" key="3">
    <source>
        <dbReference type="ARBA" id="ARBA00022603"/>
    </source>
</evidence>
<evidence type="ECO:0000256" key="4">
    <source>
        <dbReference type="ARBA" id="ARBA00022679"/>
    </source>
</evidence>
<dbReference type="InterPro" id="IPR015353">
    <property type="entry name" value="Rubisco_LSMT_subst-bd"/>
</dbReference>
<dbReference type="InterPro" id="IPR046341">
    <property type="entry name" value="SET_dom_sf"/>
</dbReference>
<dbReference type="GO" id="GO:0018064">
    <property type="term" value="F:protein-L-histidine N-tele-methyltransferase activity"/>
    <property type="evidence" value="ECO:0007669"/>
    <property type="project" value="UniProtKB-EC"/>
</dbReference>
<keyword evidence="6" id="KW-0009">Actin-binding</keyword>
<dbReference type="PROSITE" id="PS51565">
    <property type="entry name" value="SAM_MT85_SETD3"/>
    <property type="match status" value="1"/>
</dbReference>
<keyword evidence="5 7" id="KW-0949">S-adenosyl-L-methionine</keyword>
<dbReference type="EC" id="2.1.1.85" evidence="7"/>
<accession>A0A7G3AEH9</accession>
<name>A0A7G3AEH9_LUTLO</name>
<dbReference type="PROSITE" id="PS50280">
    <property type="entry name" value="SET"/>
    <property type="match status" value="1"/>
</dbReference>
<dbReference type="CDD" id="cd19176">
    <property type="entry name" value="SET_SETD3"/>
    <property type="match status" value="1"/>
</dbReference>
<sequence>MGKGQKRNQAKKLPANKRNELNALVDTLISHGFKTTTNLSEQWSQYVEIRSLLDRVQAIEAELKVKSAGSKNRSQCIEAFCNWARENGAEFEGVTISEFPGYGMGLEATKDQEEGAIFIRIPKKMLMGLDNVNTAIAPMMSEMPMIQSMSNIKLAFWLLVEKLNPNSSWKPYLDILPEKYSTVMNFSVNEMQELKGSSAMPGVLAQCKNIARQYAFIRKYIDNIKEDAFDATLLTLKERFSFDLYCWAVSTVMTRQNLVPMDFTDKGETQTQMSPTLIPLWDMANHAQGSITTVYNPETECIESSLLRKCQRGEQIFIFYGPRSNADFLMHNGFVYAKNEHDTVPIRLGLSSMDQLVNERTDLLKKLNIVVSGELNLLPAPKFISPELLGFVRVFNMNKEQLDHWLASDKATDLLHADCALDTALEMKTWKFLETRLTLLLRTFPTTLEEDLAMQNGSKLGHIRGILLQFRIGEKQILHDALEYVQQRVKS</sequence>